<protein>
    <submittedName>
        <fullName evidence="1">Uncharacterized protein</fullName>
    </submittedName>
</protein>
<proteinExistence type="predicted"/>
<keyword evidence="2" id="KW-1185">Reference proteome</keyword>
<gene>
    <name evidence="1" type="ORF">Vadar_003823</name>
</gene>
<name>A0ACB7YJ44_9ERIC</name>
<dbReference type="EMBL" id="CM037161">
    <property type="protein sequence ID" value="KAH7853548.1"/>
    <property type="molecule type" value="Genomic_DNA"/>
</dbReference>
<accession>A0ACB7YJ44</accession>
<evidence type="ECO:0000313" key="2">
    <source>
        <dbReference type="Proteomes" id="UP000828048"/>
    </source>
</evidence>
<dbReference type="Proteomes" id="UP000828048">
    <property type="component" value="Chromosome 11"/>
</dbReference>
<organism evidence="1 2">
    <name type="scientific">Vaccinium darrowii</name>
    <dbReference type="NCBI Taxonomy" id="229202"/>
    <lineage>
        <taxon>Eukaryota</taxon>
        <taxon>Viridiplantae</taxon>
        <taxon>Streptophyta</taxon>
        <taxon>Embryophyta</taxon>
        <taxon>Tracheophyta</taxon>
        <taxon>Spermatophyta</taxon>
        <taxon>Magnoliopsida</taxon>
        <taxon>eudicotyledons</taxon>
        <taxon>Gunneridae</taxon>
        <taxon>Pentapetalae</taxon>
        <taxon>asterids</taxon>
        <taxon>Ericales</taxon>
        <taxon>Ericaceae</taxon>
        <taxon>Vaccinioideae</taxon>
        <taxon>Vaccinieae</taxon>
        <taxon>Vaccinium</taxon>
    </lineage>
</organism>
<sequence>MAGNDLPSLARVKRSDLIPSESLPSDLYKLSVSTLSQSLAQYSAAIIQLCPADAALLRASLNLLVYTSIKDHHALLWI</sequence>
<reference evidence="1 2" key="1">
    <citation type="journal article" date="2021" name="Hortic Res">
        <title>High-quality reference genome and annotation aids understanding of berry development for evergreen blueberry (Vaccinium darrowii).</title>
        <authorList>
            <person name="Yu J."/>
            <person name="Hulse-Kemp A.M."/>
            <person name="Babiker E."/>
            <person name="Staton M."/>
        </authorList>
    </citation>
    <scope>NUCLEOTIDE SEQUENCE [LARGE SCALE GENOMIC DNA]</scope>
    <source>
        <strain evidence="2">cv. NJ 8807/NJ 8810</strain>
        <tissue evidence="1">Young leaf</tissue>
    </source>
</reference>
<comment type="caution">
    <text evidence="1">The sequence shown here is derived from an EMBL/GenBank/DDBJ whole genome shotgun (WGS) entry which is preliminary data.</text>
</comment>
<evidence type="ECO:0000313" key="1">
    <source>
        <dbReference type="EMBL" id="KAH7853548.1"/>
    </source>
</evidence>